<sequence length="297" mass="32956">MPPDFKNQKRTPYAALLWSAMLPGFGQMYNRDFIVGAVLIILEFGTNILAKLNYAIIHSFNLSPQVNELTDANFQWMLFYPGIWSYSMWQAYNKAREINSVTEKGGAVTTKFTGLFVGLTVFMQLGVIWPLLHSPILTGIIFGSFGAVIGDFCEKYWTAGRSGQQFNGELRQETQYPLYFFPIFAGSPDAILLTAPDGKIFDANPAACDLFGMSHKELLRSGRGGVVDPGVSYFQSVLEKSRQNGVAAAELRFIRKDQTQFLGEVVSSLLRTKTGKVYLSIIIRDSGSAVDQAREGP</sequence>
<dbReference type="EMBL" id="FNHB01000004">
    <property type="protein sequence ID" value="SDM34488.1"/>
    <property type="molecule type" value="Genomic_DNA"/>
</dbReference>
<reference evidence="3 4" key="1">
    <citation type="submission" date="2016-10" db="EMBL/GenBank/DDBJ databases">
        <authorList>
            <person name="de Groot N.N."/>
        </authorList>
    </citation>
    <scope>NUCLEOTIDE SEQUENCE [LARGE SCALE GENOMIC DNA]</scope>
    <source>
        <strain evidence="3 4">DSM 1736</strain>
    </source>
</reference>
<feature type="transmembrane region" description="Helical" evidence="1">
    <location>
        <begin position="33"/>
        <end position="54"/>
    </location>
</feature>
<accession>A0A1G9SG77</accession>
<keyword evidence="1" id="KW-0812">Transmembrane</keyword>
<dbReference type="CDD" id="cd00130">
    <property type="entry name" value="PAS"/>
    <property type="match status" value="1"/>
</dbReference>
<organism evidence="3 4">
    <name type="scientific">Dendrosporobacter quercicolus</name>
    <dbReference type="NCBI Taxonomy" id="146817"/>
    <lineage>
        <taxon>Bacteria</taxon>
        <taxon>Bacillati</taxon>
        <taxon>Bacillota</taxon>
        <taxon>Negativicutes</taxon>
        <taxon>Selenomonadales</taxon>
        <taxon>Sporomusaceae</taxon>
        <taxon>Dendrosporobacter</taxon>
    </lineage>
</organism>
<evidence type="ECO:0000259" key="2">
    <source>
        <dbReference type="PROSITE" id="PS50112"/>
    </source>
</evidence>
<dbReference type="InterPro" id="IPR000014">
    <property type="entry name" value="PAS"/>
</dbReference>
<dbReference type="RefSeq" id="WP_092071939.1">
    <property type="nucleotide sequence ID" value="NZ_FNHB01000004.1"/>
</dbReference>
<evidence type="ECO:0000313" key="3">
    <source>
        <dbReference type="EMBL" id="SDM34488.1"/>
    </source>
</evidence>
<evidence type="ECO:0000313" key="4">
    <source>
        <dbReference type="Proteomes" id="UP000214880"/>
    </source>
</evidence>
<evidence type="ECO:0000256" key="1">
    <source>
        <dbReference type="SAM" id="Phobius"/>
    </source>
</evidence>
<feature type="transmembrane region" description="Helical" evidence="1">
    <location>
        <begin position="112"/>
        <end position="130"/>
    </location>
</feature>
<protein>
    <submittedName>
        <fullName evidence="3">PAS domain S-box-containing protein</fullName>
    </submittedName>
</protein>
<feature type="transmembrane region" description="Helical" evidence="1">
    <location>
        <begin position="74"/>
        <end position="92"/>
    </location>
</feature>
<dbReference type="PROSITE" id="PS50112">
    <property type="entry name" value="PAS"/>
    <property type="match status" value="1"/>
</dbReference>
<keyword evidence="1" id="KW-1133">Transmembrane helix</keyword>
<dbReference type="SMART" id="SM00091">
    <property type="entry name" value="PAS"/>
    <property type="match status" value="1"/>
</dbReference>
<feature type="domain" description="PAS" evidence="2">
    <location>
        <begin position="183"/>
        <end position="219"/>
    </location>
</feature>
<dbReference type="Pfam" id="PF13426">
    <property type="entry name" value="PAS_9"/>
    <property type="match status" value="1"/>
</dbReference>
<keyword evidence="1" id="KW-0472">Membrane</keyword>
<dbReference type="Proteomes" id="UP000214880">
    <property type="component" value="Unassembled WGS sequence"/>
</dbReference>
<dbReference type="NCBIfam" id="TIGR00229">
    <property type="entry name" value="sensory_box"/>
    <property type="match status" value="1"/>
</dbReference>
<proteinExistence type="predicted"/>
<dbReference type="STRING" id="146817.SAMN04488502_1042"/>
<dbReference type="SUPFAM" id="SSF55785">
    <property type="entry name" value="PYP-like sensor domain (PAS domain)"/>
    <property type="match status" value="1"/>
</dbReference>
<dbReference type="Gene3D" id="3.30.450.20">
    <property type="entry name" value="PAS domain"/>
    <property type="match status" value="1"/>
</dbReference>
<dbReference type="AlphaFoldDB" id="A0A1G9SG77"/>
<gene>
    <name evidence="3" type="ORF">SAMN04488502_1042</name>
</gene>
<keyword evidence="4" id="KW-1185">Reference proteome</keyword>
<dbReference type="InterPro" id="IPR035965">
    <property type="entry name" value="PAS-like_dom_sf"/>
</dbReference>
<name>A0A1G9SG77_9FIRM</name>
<dbReference type="OrthoDB" id="1681403at2"/>